<comment type="caution">
    <text evidence="1">The sequence shown here is derived from an EMBL/GenBank/DDBJ whole genome shotgun (WGS) entry which is preliminary data.</text>
</comment>
<organism evidence="1 2">
    <name type="scientific">Aliterella atlantica CENA595</name>
    <dbReference type="NCBI Taxonomy" id="1618023"/>
    <lineage>
        <taxon>Bacteria</taxon>
        <taxon>Bacillati</taxon>
        <taxon>Cyanobacteriota</taxon>
        <taxon>Cyanophyceae</taxon>
        <taxon>Chroococcidiopsidales</taxon>
        <taxon>Aliterellaceae</taxon>
        <taxon>Aliterella</taxon>
    </lineage>
</organism>
<dbReference type="Proteomes" id="UP000032452">
    <property type="component" value="Unassembled WGS sequence"/>
</dbReference>
<sequence>MAQLTSNFFLRVDVSKKQKQWITVKVSDLEMTALEAYCQQTERTKTDVIRELLRKIPTYTNIGTSNNSLTE</sequence>
<accession>A0A0D8ZSZ8</accession>
<name>A0A0D8ZSZ8_9CYAN</name>
<protein>
    <submittedName>
        <fullName evidence="1">Molybdenum-pterin-binding domain-containing protein</fullName>
    </submittedName>
</protein>
<keyword evidence="2" id="KW-1185">Reference proteome</keyword>
<dbReference type="RefSeq" id="WP_235355348.1">
    <property type="nucleotide sequence ID" value="NZ_CAWMDP010000016.1"/>
</dbReference>
<gene>
    <name evidence="1" type="ORF">UH38_18785</name>
</gene>
<evidence type="ECO:0000313" key="1">
    <source>
        <dbReference type="EMBL" id="KJH70351.1"/>
    </source>
</evidence>
<evidence type="ECO:0000313" key="2">
    <source>
        <dbReference type="Proteomes" id="UP000032452"/>
    </source>
</evidence>
<dbReference type="AlphaFoldDB" id="A0A0D8ZSZ8"/>
<dbReference type="EMBL" id="JYON01000024">
    <property type="protein sequence ID" value="KJH70351.1"/>
    <property type="molecule type" value="Genomic_DNA"/>
</dbReference>
<reference evidence="1 2" key="1">
    <citation type="submission" date="2015-02" db="EMBL/GenBank/DDBJ databases">
        <title>Draft genome of a novel marine cyanobacterium (Chroococcales) isolated from South Atlantic Ocean.</title>
        <authorList>
            <person name="Rigonato J."/>
            <person name="Alvarenga D.O."/>
            <person name="Branco L.H."/>
            <person name="Varani A.M."/>
            <person name="Brandini F.P."/>
            <person name="Fiore M.F."/>
        </authorList>
    </citation>
    <scope>NUCLEOTIDE SEQUENCE [LARGE SCALE GENOMIC DNA]</scope>
    <source>
        <strain evidence="1 2">CENA595</strain>
    </source>
</reference>
<proteinExistence type="predicted"/>